<protein>
    <submittedName>
        <fullName evidence="1">Uncharacterized protein</fullName>
    </submittedName>
</protein>
<reference evidence="1" key="1">
    <citation type="submission" date="2020-04" db="EMBL/GenBank/DDBJ databases">
        <authorList>
            <person name="Chiriac C."/>
            <person name="Salcher M."/>
            <person name="Ghai R."/>
            <person name="Kavagutti S V."/>
        </authorList>
    </citation>
    <scope>NUCLEOTIDE SEQUENCE</scope>
</reference>
<gene>
    <name evidence="1" type="ORF">UFOVP259_23</name>
</gene>
<name>A0A6J5LL21_9CAUD</name>
<accession>A0A6J5LL21</accession>
<evidence type="ECO:0000313" key="1">
    <source>
        <dbReference type="EMBL" id="CAB4132339.1"/>
    </source>
</evidence>
<proteinExistence type="predicted"/>
<dbReference type="EMBL" id="LR796261">
    <property type="protein sequence ID" value="CAB4132339.1"/>
    <property type="molecule type" value="Genomic_DNA"/>
</dbReference>
<sequence length="72" mass="7878">MNSKEIIEMARDSGMELYGLGKNRARFVYHLEAFAKLVTAKEREDCATIADIGFGIIGSTIATAIRARGEQA</sequence>
<organism evidence="1">
    <name type="scientific">uncultured Caudovirales phage</name>
    <dbReference type="NCBI Taxonomy" id="2100421"/>
    <lineage>
        <taxon>Viruses</taxon>
        <taxon>Duplodnaviria</taxon>
        <taxon>Heunggongvirae</taxon>
        <taxon>Uroviricota</taxon>
        <taxon>Caudoviricetes</taxon>
        <taxon>Peduoviridae</taxon>
        <taxon>Maltschvirus</taxon>
        <taxon>Maltschvirus maltsch</taxon>
    </lineage>
</organism>